<dbReference type="AlphaFoldDB" id="A0A8D9BS22"/>
<evidence type="ECO:0000256" key="1">
    <source>
        <dbReference type="SAM" id="SignalP"/>
    </source>
</evidence>
<dbReference type="InterPro" id="IPR006631">
    <property type="entry name" value="DM4_12"/>
</dbReference>
<reference evidence="2" key="1">
    <citation type="submission" date="2021-05" db="EMBL/GenBank/DDBJ databases">
        <authorList>
            <person name="Alioto T."/>
            <person name="Alioto T."/>
            <person name="Gomez Garrido J."/>
        </authorList>
    </citation>
    <scope>NUCLEOTIDE SEQUENCE</scope>
</reference>
<evidence type="ECO:0000313" key="2">
    <source>
        <dbReference type="EMBL" id="CAG6790353.1"/>
    </source>
</evidence>
<dbReference type="EMBL" id="HBUF01670179">
    <property type="protein sequence ID" value="CAG6790353.1"/>
    <property type="molecule type" value="Transcribed_RNA"/>
</dbReference>
<organism evidence="2">
    <name type="scientific">Cacopsylla melanoneura</name>
    <dbReference type="NCBI Taxonomy" id="428564"/>
    <lineage>
        <taxon>Eukaryota</taxon>
        <taxon>Metazoa</taxon>
        <taxon>Ecdysozoa</taxon>
        <taxon>Arthropoda</taxon>
        <taxon>Hexapoda</taxon>
        <taxon>Insecta</taxon>
        <taxon>Pterygota</taxon>
        <taxon>Neoptera</taxon>
        <taxon>Paraneoptera</taxon>
        <taxon>Hemiptera</taxon>
        <taxon>Sternorrhyncha</taxon>
        <taxon>Psylloidea</taxon>
        <taxon>Psyllidae</taxon>
        <taxon>Psyllinae</taxon>
        <taxon>Cacopsylla</taxon>
    </lineage>
</organism>
<dbReference type="SMART" id="SM00718">
    <property type="entry name" value="DM4_12"/>
    <property type="match status" value="1"/>
</dbReference>
<proteinExistence type="predicted"/>
<protein>
    <submittedName>
        <fullName evidence="2">Uncharacterized protein</fullName>
    </submittedName>
</protein>
<keyword evidence="1" id="KW-0732">Signal</keyword>
<dbReference type="Pfam" id="PF07841">
    <property type="entry name" value="DM4_12"/>
    <property type="match status" value="1"/>
</dbReference>
<accession>A0A8D9BS22</accession>
<dbReference type="PANTHER" id="PTHR21398">
    <property type="entry name" value="AGAP007094-PA"/>
    <property type="match status" value="1"/>
</dbReference>
<feature type="chain" id="PRO_5034688291" evidence="1">
    <location>
        <begin position="25"/>
        <end position="198"/>
    </location>
</feature>
<dbReference type="PANTHER" id="PTHR21398:SF22">
    <property type="entry name" value="IP12060P-RELATED"/>
    <property type="match status" value="1"/>
</dbReference>
<feature type="signal peptide" evidence="1">
    <location>
        <begin position="1"/>
        <end position="24"/>
    </location>
</feature>
<sequence>MMGNSIATIISFSFIFSLIPTISCISLEPRNWFTSYPKGGSSIGPFLAISWPIELSETQEMLFSYYFEANFGLPTNVTQYYDNYTGDSRTTLFEVTRFKVYEILENRLTREGYRGSSCLLKFICEFSSIHLVENNLLSELIHIILTPSSSEVEEELSKYSQAERQGAEGTDCDQDYSECETELNEVLPFWIDVISEQL</sequence>
<name>A0A8D9BS22_9HEMI</name>